<dbReference type="AlphaFoldDB" id="A0A3B0FL36"/>
<dbReference type="Proteomes" id="UP000273159">
    <property type="component" value="Unassembled WGS sequence"/>
</dbReference>
<evidence type="ECO:0008006" key="3">
    <source>
        <dbReference type="Google" id="ProtNLM"/>
    </source>
</evidence>
<reference evidence="2" key="2">
    <citation type="submission" date="2018-10" db="EMBL/GenBank/DDBJ databases">
        <authorList>
            <person name="Wang Y."/>
            <person name="Wang J."/>
            <person name="Yang X."/>
            <person name="Wang Z."/>
            <person name="Huang Y."/>
        </authorList>
    </citation>
    <scope>NUCLEOTIDE SEQUENCE [LARGE SCALE GENOMIC DNA]</scope>
    <source>
        <strain evidence="2">J015</strain>
    </source>
</reference>
<protein>
    <recommendedName>
        <fullName evidence="3">DUF1918 domain-containing protein</fullName>
    </recommendedName>
</protein>
<evidence type="ECO:0000313" key="1">
    <source>
        <dbReference type="EMBL" id="RKO20408.1"/>
    </source>
</evidence>
<proteinExistence type="predicted"/>
<sequence>MGTKPEAIPEGSHVHLIAQGRHLGSGVIDAWMPDGSAFWIWLDQGAGRRMVHESDAVDVLVSETA</sequence>
<evidence type="ECO:0000313" key="2">
    <source>
        <dbReference type="Proteomes" id="UP000273159"/>
    </source>
</evidence>
<accession>A0A3B0FL36</accession>
<organism evidence="1 2">
    <name type="scientific">Pseudarthrobacter phenanthrenivorans</name>
    <name type="common">Arthrobacter phenanthrenivorans</name>
    <dbReference type="NCBI Taxonomy" id="361575"/>
    <lineage>
        <taxon>Bacteria</taxon>
        <taxon>Bacillati</taxon>
        <taxon>Actinomycetota</taxon>
        <taxon>Actinomycetes</taxon>
        <taxon>Micrococcales</taxon>
        <taxon>Micrococcaceae</taxon>
        <taxon>Pseudarthrobacter</taxon>
    </lineage>
</organism>
<name>A0A3B0FL36_PSEPS</name>
<comment type="caution">
    <text evidence="1">The sequence shown here is derived from an EMBL/GenBank/DDBJ whole genome shotgun (WGS) entry which is preliminary data.</text>
</comment>
<reference evidence="1 2" key="1">
    <citation type="submission" date="2018-10" db="EMBL/GenBank/DDBJ databases">
        <title>Genome-guide identification and characterization of bacteria that degrade polycyclic aromatic hydrocarbons and resist hexavalent chromium simultaneously.</title>
        <authorList>
            <person name="Feng H."/>
        </authorList>
    </citation>
    <scope>NUCLEOTIDE SEQUENCE [LARGE SCALE GENOMIC DNA]</scope>
    <source>
        <strain evidence="1 2">J015</strain>
    </source>
</reference>
<gene>
    <name evidence="1" type="ORF">D7Z96_18705</name>
</gene>
<dbReference type="RefSeq" id="WP_120693518.1">
    <property type="nucleotide sequence ID" value="NZ_RBNH01000024.1"/>
</dbReference>
<dbReference type="EMBL" id="RBNH01000024">
    <property type="protein sequence ID" value="RKO20408.1"/>
    <property type="molecule type" value="Genomic_DNA"/>
</dbReference>